<gene>
    <name evidence="1" type="ORF">GCM10015535_46310</name>
</gene>
<reference evidence="2" key="1">
    <citation type="journal article" date="2019" name="Int. J. Syst. Evol. Microbiol.">
        <title>The Global Catalogue of Microorganisms (GCM) 10K type strain sequencing project: providing services to taxonomists for standard genome sequencing and annotation.</title>
        <authorList>
            <consortium name="The Broad Institute Genomics Platform"/>
            <consortium name="The Broad Institute Genome Sequencing Center for Infectious Disease"/>
            <person name="Wu L."/>
            <person name="Ma J."/>
        </authorList>
    </citation>
    <scope>NUCLEOTIDE SEQUENCE [LARGE SCALE GENOMIC DNA]</scope>
    <source>
        <strain evidence="2">JCM 4376</strain>
    </source>
</reference>
<sequence length="63" mass="6872">MFASAFRALGVPFPESVAVSLLDTDLTEMRPVERHVDTLLRIDVVGGRRPAWAIPRPARSGGI</sequence>
<protein>
    <submittedName>
        <fullName evidence="1">Uncharacterized protein</fullName>
    </submittedName>
</protein>
<keyword evidence="2" id="KW-1185">Reference proteome</keyword>
<evidence type="ECO:0000313" key="2">
    <source>
        <dbReference type="Proteomes" id="UP000660675"/>
    </source>
</evidence>
<organism evidence="1 2">
    <name type="scientific">Streptomyces gelaticus</name>
    <dbReference type="NCBI Taxonomy" id="285446"/>
    <lineage>
        <taxon>Bacteria</taxon>
        <taxon>Bacillati</taxon>
        <taxon>Actinomycetota</taxon>
        <taxon>Actinomycetes</taxon>
        <taxon>Kitasatosporales</taxon>
        <taxon>Streptomycetaceae</taxon>
        <taxon>Streptomyces</taxon>
    </lineage>
</organism>
<dbReference type="Proteomes" id="UP000660675">
    <property type="component" value="Unassembled WGS sequence"/>
</dbReference>
<name>A0ABQ2W2R7_9ACTN</name>
<evidence type="ECO:0000313" key="1">
    <source>
        <dbReference type="EMBL" id="GGV90369.1"/>
    </source>
</evidence>
<dbReference type="EMBL" id="BMTF01000016">
    <property type="protein sequence ID" value="GGV90369.1"/>
    <property type="molecule type" value="Genomic_DNA"/>
</dbReference>
<accession>A0ABQ2W2R7</accession>
<proteinExistence type="predicted"/>
<comment type="caution">
    <text evidence="1">The sequence shown here is derived from an EMBL/GenBank/DDBJ whole genome shotgun (WGS) entry which is preliminary data.</text>
</comment>